<dbReference type="AlphaFoldDB" id="A0A4Q9MX80"/>
<evidence type="ECO:0000313" key="2">
    <source>
        <dbReference type="EMBL" id="TBU32670.1"/>
    </source>
</evidence>
<feature type="transmembrane region" description="Helical" evidence="1">
    <location>
        <begin position="12"/>
        <end position="32"/>
    </location>
</feature>
<keyword evidence="1" id="KW-0812">Transmembrane</keyword>
<sequence>MQRYGQGRTRPSAASSLVVSVFVVAVLLLAYLNEPLLVSRAQSYSFGSLAAQKKKKDKFR</sequence>
<gene>
    <name evidence="2" type="ORF">BD311DRAFT_750493</name>
</gene>
<organism evidence="2">
    <name type="scientific">Dichomitus squalens</name>
    <dbReference type="NCBI Taxonomy" id="114155"/>
    <lineage>
        <taxon>Eukaryota</taxon>
        <taxon>Fungi</taxon>
        <taxon>Dikarya</taxon>
        <taxon>Basidiomycota</taxon>
        <taxon>Agaricomycotina</taxon>
        <taxon>Agaricomycetes</taxon>
        <taxon>Polyporales</taxon>
        <taxon>Polyporaceae</taxon>
        <taxon>Dichomitus</taxon>
    </lineage>
</organism>
<protein>
    <submittedName>
        <fullName evidence="2">Uncharacterized protein</fullName>
    </submittedName>
</protein>
<name>A0A4Q9MX80_9APHY</name>
<dbReference type="Proteomes" id="UP000292957">
    <property type="component" value="Unassembled WGS sequence"/>
</dbReference>
<keyword evidence="1" id="KW-0472">Membrane</keyword>
<dbReference type="EMBL" id="ML143394">
    <property type="protein sequence ID" value="TBU32670.1"/>
    <property type="molecule type" value="Genomic_DNA"/>
</dbReference>
<reference evidence="2" key="1">
    <citation type="submission" date="2019-01" db="EMBL/GenBank/DDBJ databases">
        <title>Draft genome sequences of three monokaryotic isolates of the white-rot basidiomycete fungus Dichomitus squalens.</title>
        <authorList>
            <consortium name="DOE Joint Genome Institute"/>
            <person name="Lopez S.C."/>
            <person name="Andreopoulos B."/>
            <person name="Pangilinan J."/>
            <person name="Lipzen A."/>
            <person name="Riley R."/>
            <person name="Ahrendt S."/>
            <person name="Ng V."/>
            <person name="Barry K."/>
            <person name="Daum C."/>
            <person name="Grigoriev I.V."/>
            <person name="Hilden K.S."/>
            <person name="Makela M.R."/>
            <person name="de Vries R.P."/>
        </authorList>
    </citation>
    <scope>NUCLEOTIDE SEQUENCE [LARGE SCALE GENOMIC DNA]</scope>
    <source>
        <strain evidence="2">OM18370.1</strain>
    </source>
</reference>
<evidence type="ECO:0000256" key="1">
    <source>
        <dbReference type="SAM" id="Phobius"/>
    </source>
</evidence>
<proteinExistence type="predicted"/>
<feature type="non-terminal residue" evidence="2">
    <location>
        <position position="60"/>
    </location>
</feature>
<keyword evidence="1" id="KW-1133">Transmembrane helix</keyword>
<accession>A0A4Q9MX80</accession>